<comment type="pathway">
    <text evidence="3">Lipid metabolism; fatty acid biosynthesis.</text>
</comment>
<dbReference type="HAMAP" id="MF_01217">
    <property type="entry name" value="Acyl_carrier"/>
    <property type="match status" value="1"/>
</dbReference>
<dbReference type="SUPFAM" id="SSF47336">
    <property type="entry name" value="ACP-like"/>
    <property type="match status" value="1"/>
</dbReference>
<dbReference type="Gene3D" id="1.10.1200.10">
    <property type="entry name" value="ACP-like"/>
    <property type="match status" value="1"/>
</dbReference>
<dbReference type="EMBL" id="JBHUMY010000038">
    <property type="protein sequence ID" value="MFD2663153.1"/>
    <property type="molecule type" value="Genomic_DNA"/>
</dbReference>
<comment type="PTM">
    <text evidence="3">4'-phosphopantetheine is transferred from CoA to a specific serine of apo-ACP by AcpS. This modification is essential for activity because fatty acids are bound in thioester linkage to the sulfhydryl of the prosthetic group.</text>
</comment>
<keyword evidence="2 3" id="KW-0597">Phosphoprotein</keyword>
<protein>
    <recommendedName>
        <fullName evidence="3">Acyl carrier protein</fullName>
        <shortName evidence="3">ACP</shortName>
    </recommendedName>
</protein>
<dbReference type="InterPro" id="IPR009081">
    <property type="entry name" value="PP-bd_ACP"/>
</dbReference>
<comment type="subcellular location">
    <subcellularLocation>
        <location evidence="3">Cytoplasm</location>
    </subcellularLocation>
</comment>
<dbReference type="Proteomes" id="UP001597493">
    <property type="component" value="Unassembled WGS sequence"/>
</dbReference>
<dbReference type="InterPro" id="IPR003231">
    <property type="entry name" value="ACP"/>
</dbReference>
<evidence type="ECO:0000256" key="2">
    <source>
        <dbReference type="ARBA" id="ARBA00022553"/>
    </source>
</evidence>
<keyword evidence="3" id="KW-0444">Lipid biosynthesis</keyword>
<organism evidence="5 6">
    <name type="scientific">Paenibacillus thailandensis</name>
    <dbReference type="NCBI Taxonomy" id="393250"/>
    <lineage>
        <taxon>Bacteria</taxon>
        <taxon>Bacillati</taxon>
        <taxon>Bacillota</taxon>
        <taxon>Bacilli</taxon>
        <taxon>Bacillales</taxon>
        <taxon>Paenibacillaceae</taxon>
        <taxon>Paenibacillus</taxon>
    </lineage>
</organism>
<comment type="caution">
    <text evidence="5">The sequence shown here is derived from an EMBL/GenBank/DDBJ whole genome shotgun (WGS) entry which is preliminary data.</text>
</comment>
<keyword evidence="3" id="KW-0276">Fatty acid metabolism</keyword>
<comment type="function">
    <text evidence="3">Carrier of the growing fatty acid chain in fatty acid biosynthesis.</text>
</comment>
<keyword evidence="3" id="KW-0963">Cytoplasm</keyword>
<feature type="modified residue" description="O-(pantetheine 4'-phosphoryl)serine" evidence="3">
    <location>
        <position position="43"/>
    </location>
</feature>
<dbReference type="RefSeq" id="WP_379278595.1">
    <property type="nucleotide sequence ID" value="NZ_JBHUGT010000020.1"/>
</dbReference>
<evidence type="ECO:0000256" key="1">
    <source>
        <dbReference type="ARBA" id="ARBA00022450"/>
    </source>
</evidence>
<dbReference type="PROSITE" id="PS50075">
    <property type="entry name" value="CARRIER"/>
    <property type="match status" value="1"/>
</dbReference>
<evidence type="ECO:0000313" key="6">
    <source>
        <dbReference type="Proteomes" id="UP001597493"/>
    </source>
</evidence>
<gene>
    <name evidence="3" type="primary">acpP</name>
    <name evidence="5" type="ORF">ACFSW5_23110</name>
</gene>
<keyword evidence="3" id="KW-0275">Fatty acid biosynthesis</keyword>
<reference evidence="6" key="1">
    <citation type="journal article" date="2019" name="Int. J. Syst. Evol. Microbiol.">
        <title>The Global Catalogue of Microorganisms (GCM) 10K type strain sequencing project: providing services to taxonomists for standard genome sequencing and annotation.</title>
        <authorList>
            <consortium name="The Broad Institute Genomics Platform"/>
            <consortium name="The Broad Institute Genome Sequencing Center for Infectious Disease"/>
            <person name="Wu L."/>
            <person name="Ma J."/>
        </authorList>
    </citation>
    <scope>NUCLEOTIDE SEQUENCE [LARGE SCALE GENOMIC DNA]</scope>
    <source>
        <strain evidence="6">TISTR 1827</strain>
    </source>
</reference>
<dbReference type="Pfam" id="PF00550">
    <property type="entry name" value="PP-binding"/>
    <property type="match status" value="1"/>
</dbReference>
<name>A0ABW5R392_9BACL</name>
<keyword evidence="3" id="KW-0443">Lipid metabolism</keyword>
<evidence type="ECO:0000313" key="5">
    <source>
        <dbReference type="EMBL" id="MFD2663153.1"/>
    </source>
</evidence>
<keyword evidence="1 3" id="KW-0596">Phosphopantetheine</keyword>
<keyword evidence="6" id="KW-1185">Reference proteome</keyword>
<evidence type="ECO:0000256" key="3">
    <source>
        <dbReference type="HAMAP-Rule" id="MF_01217"/>
    </source>
</evidence>
<feature type="domain" description="Carrier" evidence="4">
    <location>
        <begin position="3"/>
        <end position="84"/>
    </location>
</feature>
<proteinExistence type="inferred from homology"/>
<sequence>MSTETMDVVARVKQTIANVLNAEREAEDIPDDALIYDDLGIDSIDAIDLVLQLEEEFQVKLGDAELAKDFYSVRTVADKIRQLI</sequence>
<dbReference type="InterPro" id="IPR036736">
    <property type="entry name" value="ACP-like_sf"/>
</dbReference>
<evidence type="ECO:0000259" key="4">
    <source>
        <dbReference type="PROSITE" id="PS50075"/>
    </source>
</evidence>
<comment type="similarity">
    <text evidence="3">Belongs to the acyl carrier protein (ACP) family.</text>
</comment>
<accession>A0ABW5R392</accession>